<dbReference type="InterPro" id="IPR001789">
    <property type="entry name" value="Sig_transdc_resp-reg_receiver"/>
</dbReference>
<dbReference type="SMART" id="SM00448">
    <property type="entry name" value="REC"/>
    <property type="match status" value="1"/>
</dbReference>
<dbReference type="InterPro" id="IPR011006">
    <property type="entry name" value="CheY-like_superfamily"/>
</dbReference>
<name>A0A251X3I5_9GAMM</name>
<dbReference type="PROSITE" id="PS50110">
    <property type="entry name" value="RESPONSE_REGULATORY"/>
    <property type="match status" value="1"/>
</dbReference>
<evidence type="ECO:0000313" key="4">
    <source>
        <dbReference type="EMBL" id="OUD11738.1"/>
    </source>
</evidence>
<dbReference type="SUPFAM" id="SSF52172">
    <property type="entry name" value="CheY-like"/>
    <property type="match status" value="1"/>
</dbReference>
<dbReference type="GO" id="GO:0000160">
    <property type="term" value="P:phosphorelay signal transduction system"/>
    <property type="evidence" value="ECO:0007669"/>
    <property type="project" value="InterPro"/>
</dbReference>
<keyword evidence="1 2" id="KW-0597">Phosphoprotein</keyword>
<evidence type="ECO:0000256" key="2">
    <source>
        <dbReference type="PROSITE-ProRule" id="PRU00169"/>
    </source>
</evidence>
<evidence type="ECO:0000259" key="3">
    <source>
        <dbReference type="PROSITE" id="PS50110"/>
    </source>
</evidence>
<dbReference type="OrthoDB" id="9802066at2"/>
<dbReference type="AlphaFoldDB" id="A0A251X3I5"/>
<evidence type="ECO:0000256" key="1">
    <source>
        <dbReference type="ARBA" id="ARBA00022553"/>
    </source>
</evidence>
<accession>A0A251X3I5</accession>
<dbReference type="Pfam" id="PF00072">
    <property type="entry name" value="Response_reg"/>
    <property type="match status" value="1"/>
</dbReference>
<evidence type="ECO:0000313" key="5">
    <source>
        <dbReference type="Proteomes" id="UP000194798"/>
    </source>
</evidence>
<dbReference type="Proteomes" id="UP000194798">
    <property type="component" value="Unassembled WGS sequence"/>
</dbReference>
<dbReference type="PANTHER" id="PTHR44591">
    <property type="entry name" value="STRESS RESPONSE REGULATOR PROTEIN 1"/>
    <property type="match status" value="1"/>
</dbReference>
<dbReference type="EMBL" id="MSLT01000024">
    <property type="protein sequence ID" value="OUD11738.1"/>
    <property type="molecule type" value="Genomic_DNA"/>
</dbReference>
<proteinExistence type="predicted"/>
<feature type="modified residue" description="4-aspartylphosphate" evidence="2">
    <location>
        <position position="56"/>
    </location>
</feature>
<organism evidence="4 5">
    <name type="scientific">Thioflexithrix psekupsensis</name>
    <dbReference type="NCBI Taxonomy" id="1570016"/>
    <lineage>
        <taxon>Bacteria</taxon>
        <taxon>Pseudomonadati</taxon>
        <taxon>Pseudomonadota</taxon>
        <taxon>Gammaproteobacteria</taxon>
        <taxon>Thiotrichales</taxon>
        <taxon>Thioflexithrix</taxon>
    </lineage>
</organism>
<feature type="domain" description="Response regulatory" evidence="3">
    <location>
        <begin position="7"/>
        <end position="125"/>
    </location>
</feature>
<sequence>MTSEKITILIIDDEIVSRATLEALLECPEYALVLAETGSQGLEKATTLTPDLILLDVMMPGMNGFEVCRRLRADPNPKLAKLPVIVITAWNDATARARCLEIGANEVICKPFERDDLHRRVRHLLRLDGLGEPI</sequence>
<reference evidence="4 5" key="1">
    <citation type="submission" date="2016-12" db="EMBL/GenBank/DDBJ databases">
        <title>Thioflexothrix psekupsii D3 genome sequencing and assembly.</title>
        <authorList>
            <person name="Fomenkov A."/>
            <person name="Vincze T."/>
            <person name="Grabovich M."/>
            <person name="Anton B.P."/>
            <person name="Dubinina G."/>
            <person name="Orlova M."/>
            <person name="Belousova E."/>
            <person name="Roberts R.J."/>
        </authorList>
    </citation>
    <scope>NUCLEOTIDE SEQUENCE [LARGE SCALE GENOMIC DNA]</scope>
    <source>
        <strain evidence="4">D3</strain>
    </source>
</reference>
<gene>
    <name evidence="4" type="ORF">TPSD3_16955</name>
</gene>
<protein>
    <recommendedName>
        <fullName evidence="3">Response regulatory domain-containing protein</fullName>
    </recommendedName>
</protein>
<dbReference type="InterPro" id="IPR050595">
    <property type="entry name" value="Bact_response_regulator"/>
</dbReference>
<keyword evidence="5" id="KW-1185">Reference proteome</keyword>
<comment type="caution">
    <text evidence="4">The sequence shown here is derived from an EMBL/GenBank/DDBJ whole genome shotgun (WGS) entry which is preliminary data.</text>
</comment>
<dbReference type="PANTHER" id="PTHR44591:SF3">
    <property type="entry name" value="RESPONSE REGULATORY DOMAIN-CONTAINING PROTEIN"/>
    <property type="match status" value="1"/>
</dbReference>
<dbReference type="RefSeq" id="WP_086489755.1">
    <property type="nucleotide sequence ID" value="NZ_MSLT01000024.1"/>
</dbReference>
<dbReference type="Gene3D" id="3.40.50.2300">
    <property type="match status" value="1"/>
</dbReference>